<feature type="coiled-coil region" evidence="11">
    <location>
        <begin position="634"/>
        <end position="661"/>
    </location>
</feature>
<feature type="compositionally biased region" description="Polar residues" evidence="12">
    <location>
        <begin position="77"/>
        <end position="88"/>
    </location>
</feature>
<evidence type="ECO:0000313" key="15">
    <source>
        <dbReference type="Proteomes" id="UP000596660"/>
    </source>
</evidence>
<keyword evidence="6 10" id="KW-0694">RNA-binding</keyword>
<keyword evidence="7" id="KW-0809">Transit peptide</keyword>
<dbReference type="Gramene" id="AUR62020876-RA">
    <property type="protein sequence ID" value="AUR62020876-RA:cds"/>
    <property type="gene ID" value="AUR62020876"/>
</dbReference>
<evidence type="ECO:0000256" key="3">
    <source>
        <dbReference type="ARBA" id="ARBA00022640"/>
    </source>
</evidence>
<dbReference type="KEGG" id="cqi:110714714"/>
<dbReference type="Proteomes" id="UP000596660">
    <property type="component" value="Unplaced"/>
</dbReference>
<evidence type="ECO:0000256" key="1">
    <source>
        <dbReference type="ARBA" id="ARBA00004229"/>
    </source>
</evidence>
<evidence type="ECO:0000259" key="13">
    <source>
        <dbReference type="PROSITE" id="PS51295"/>
    </source>
</evidence>
<dbReference type="SMART" id="SM01103">
    <property type="entry name" value="CRS1_YhbY"/>
    <property type="match status" value="3"/>
</dbReference>
<evidence type="ECO:0000256" key="7">
    <source>
        <dbReference type="ARBA" id="ARBA00022946"/>
    </source>
</evidence>
<evidence type="ECO:0000256" key="11">
    <source>
        <dbReference type="SAM" id="Coils"/>
    </source>
</evidence>
<feature type="compositionally biased region" description="Low complexity" evidence="12">
    <location>
        <begin position="94"/>
        <end position="104"/>
    </location>
</feature>
<dbReference type="Gene3D" id="3.30.110.60">
    <property type="entry name" value="YhbY-like"/>
    <property type="match status" value="3"/>
</dbReference>
<dbReference type="GO" id="GO:0000373">
    <property type="term" value="P:Group II intron splicing"/>
    <property type="evidence" value="ECO:0007669"/>
    <property type="project" value="UniProtKB-ARBA"/>
</dbReference>
<evidence type="ECO:0000313" key="14">
    <source>
        <dbReference type="EnsemblPlants" id="AUR62020876-RA:cds"/>
    </source>
</evidence>
<feature type="region of interest" description="Disordered" evidence="12">
    <location>
        <begin position="77"/>
        <end position="107"/>
    </location>
</feature>
<keyword evidence="3" id="KW-0934">Plastid</keyword>
<feature type="coiled-coil region" evidence="11">
    <location>
        <begin position="792"/>
        <end position="826"/>
    </location>
</feature>
<keyword evidence="8" id="KW-0508">mRNA splicing</keyword>
<keyword evidence="5" id="KW-0677">Repeat</keyword>
<dbReference type="EnsemblPlants" id="AUR62020876-RA">
    <property type="protein sequence ID" value="AUR62020876-RA:cds"/>
    <property type="gene ID" value="AUR62020876"/>
</dbReference>
<feature type="region of interest" description="Disordered" evidence="12">
    <location>
        <begin position="350"/>
        <end position="404"/>
    </location>
</feature>
<evidence type="ECO:0000256" key="9">
    <source>
        <dbReference type="ARBA" id="ARBA00023274"/>
    </source>
</evidence>
<comment type="subcellular location">
    <subcellularLocation>
        <location evidence="1">Plastid</location>
        <location evidence="1">Chloroplast</location>
    </subcellularLocation>
</comment>
<dbReference type="InterPro" id="IPR045278">
    <property type="entry name" value="CRS1/CFM2/CFM3"/>
</dbReference>
<sequence length="869" mass="98862">MSVVQSCHLCSTSFIDSFQSSFSKFQNVPMPLLRYNYSSTFGRHSYYSTQNFIRSCSINEQDLPKKSSFLLRRYENQGSPSQTSFSRSNKTDENSSQTSFSQSNSDEKSSSAWLEKWKETRQRNSPKSPQLALNYRSRDNMLNSFSSSSDSSSTHATSGSTMDRIVKKLKQFGYMDDANENDDNQERMIEKGSVEDIFYAEEGMLPNTHGGFSENFSLGIEQGFDNEDDVRFPWEKPAAKPEEANSVIKRSRTYMAELTLPESERRRLMQLTLNTKQKVKIGGGGVTQAVVDRIHEKWKSAEIVRLKVEGPPALNMKRMHEILERKTGGLVIWRSGTSVSLYRGVSYEVSGRTSKNHGTQVSGRLLLDQNLTKPSQDDSYDSKRSPEEGLHRNDVDKKDSESLTNMKYEDEIDKLLSDLGPRYADWPGDNPLPVDADLLPNVVPGYQPPFRLLPYGFRRTLGVKESTSLRRIARTLPPHFALGRSRQLKGLAAAIVKLWERSSIAKVALKRGVQLTTSEKMAEEIKRLTGGVMLSRNKDFMVFYRGKDFLSSDVTEALLERERLAKDLQDEEELARTRASGSFIPSVGTGEHYGAAGTLSETLDANTKWGKRLDGHEAEKVLRQAEVMRHAKLVRKLEGKLAFAERKLMKAEKTLSKVEEFLKPTDQQMDSGSITDEERFMFRKLGLRMKAFLLLGRRGVFDGTVENMHLHWKYRELVKIILKAKNFEEVKNIALALEAESGGILVSVDKVSKGYAIIVFRGKEYKRPPTLRPKNLLTKRKALARSIELQRREALLKHIAQLRRNAEKLKSEIEHMNVMDEEHQKEEFYDRLDAAYSTEDEEEEDEAYLTTYSDEGDEDETGSSDGITL</sequence>
<organism evidence="14 15">
    <name type="scientific">Chenopodium quinoa</name>
    <name type="common">Quinoa</name>
    <dbReference type="NCBI Taxonomy" id="63459"/>
    <lineage>
        <taxon>Eukaryota</taxon>
        <taxon>Viridiplantae</taxon>
        <taxon>Streptophyta</taxon>
        <taxon>Embryophyta</taxon>
        <taxon>Tracheophyta</taxon>
        <taxon>Spermatophyta</taxon>
        <taxon>Magnoliopsida</taxon>
        <taxon>eudicotyledons</taxon>
        <taxon>Gunneridae</taxon>
        <taxon>Pentapetalae</taxon>
        <taxon>Caryophyllales</taxon>
        <taxon>Chenopodiaceae</taxon>
        <taxon>Chenopodioideae</taxon>
        <taxon>Atripliceae</taxon>
        <taxon>Chenopodium</taxon>
    </lineage>
</organism>
<dbReference type="OMA" id="KVRFPWE"/>
<evidence type="ECO:0000256" key="6">
    <source>
        <dbReference type="ARBA" id="ARBA00022884"/>
    </source>
</evidence>
<dbReference type="InterPro" id="IPR001890">
    <property type="entry name" value="RNA-binding_CRM"/>
</dbReference>
<dbReference type="PANTHER" id="PTHR31846">
    <property type="entry name" value="CRS1 / YHBY (CRM) DOMAIN-CONTAINING PROTEIN"/>
    <property type="match status" value="1"/>
</dbReference>
<dbReference type="GeneID" id="110714714"/>
<evidence type="ECO:0000256" key="4">
    <source>
        <dbReference type="ARBA" id="ARBA00022664"/>
    </source>
</evidence>
<gene>
    <name evidence="14" type="primary">LOC110714714</name>
</gene>
<keyword evidence="9" id="KW-0687">Ribonucleoprotein</keyword>
<keyword evidence="4" id="KW-0507">mRNA processing</keyword>
<dbReference type="PROSITE" id="PS51295">
    <property type="entry name" value="CRM"/>
    <property type="match status" value="3"/>
</dbReference>
<proteinExistence type="predicted"/>
<dbReference type="GO" id="GO:0003729">
    <property type="term" value="F:mRNA binding"/>
    <property type="evidence" value="ECO:0007669"/>
    <property type="project" value="InterPro"/>
</dbReference>
<evidence type="ECO:0000256" key="2">
    <source>
        <dbReference type="ARBA" id="ARBA00022528"/>
    </source>
</evidence>
<feature type="domain" description="CRM" evidence="13">
    <location>
        <begin position="672"/>
        <end position="772"/>
    </location>
</feature>
<name>A0A803LZH5_CHEQI</name>
<evidence type="ECO:0000256" key="12">
    <source>
        <dbReference type="SAM" id="MobiDB-lite"/>
    </source>
</evidence>
<dbReference type="FunFam" id="3.30.110.60:FF:000002">
    <property type="entry name" value="CRS2-associated factor 1, chloroplastic"/>
    <property type="match status" value="2"/>
</dbReference>
<feature type="compositionally biased region" description="Polar residues" evidence="12">
    <location>
        <begin position="351"/>
        <end position="362"/>
    </location>
</feature>
<dbReference type="InterPro" id="IPR035920">
    <property type="entry name" value="YhbY-like_sf"/>
</dbReference>
<dbReference type="OrthoDB" id="551352at2759"/>
<dbReference type="RefSeq" id="XP_021748938.1">
    <property type="nucleotide sequence ID" value="XM_021893246.1"/>
</dbReference>
<dbReference type="FunFam" id="3.30.110.60:FF:000003">
    <property type="entry name" value="CRM-domain containing factor CFM3B, chloroplastic"/>
    <property type="match status" value="1"/>
</dbReference>
<dbReference type="GO" id="GO:0006397">
    <property type="term" value="P:mRNA processing"/>
    <property type="evidence" value="ECO:0007669"/>
    <property type="project" value="UniProtKB-KW"/>
</dbReference>
<keyword evidence="11" id="KW-0175">Coiled coil</keyword>
<dbReference type="GO" id="GO:1990904">
    <property type="term" value="C:ribonucleoprotein complex"/>
    <property type="evidence" value="ECO:0007669"/>
    <property type="project" value="UniProtKB-KW"/>
</dbReference>
<dbReference type="SUPFAM" id="SSF75471">
    <property type="entry name" value="YhbY-like"/>
    <property type="match status" value="3"/>
</dbReference>
<dbReference type="AlphaFoldDB" id="A0A803LZH5"/>
<evidence type="ECO:0000256" key="10">
    <source>
        <dbReference type="PROSITE-ProRule" id="PRU00626"/>
    </source>
</evidence>
<keyword evidence="2" id="KW-0150">Chloroplast</keyword>
<reference evidence="14" key="2">
    <citation type="submission" date="2021-03" db="UniProtKB">
        <authorList>
            <consortium name="EnsemblPlants"/>
        </authorList>
    </citation>
    <scope>IDENTIFICATION</scope>
</reference>
<feature type="region of interest" description="Disordered" evidence="12">
    <location>
        <begin position="833"/>
        <end position="869"/>
    </location>
</feature>
<feature type="compositionally biased region" description="Basic and acidic residues" evidence="12">
    <location>
        <begin position="380"/>
        <end position="404"/>
    </location>
</feature>
<evidence type="ECO:0000256" key="5">
    <source>
        <dbReference type="ARBA" id="ARBA00022737"/>
    </source>
</evidence>
<dbReference type="GO" id="GO:0009507">
    <property type="term" value="C:chloroplast"/>
    <property type="evidence" value="ECO:0007669"/>
    <property type="project" value="UniProtKB-SubCell"/>
</dbReference>
<dbReference type="PANTHER" id="PTHR31846:SF19">
    <property type="entry name" value="CRM-DOMAIN CONTAINING FACTOR CFM3A, CHLOROPLASTIC_MITOCHONDRIAL"/>
    <property type="match status" value="1"/>
</dbReference>
<feature type="domain" description="CRM" evidence="13">
    <location>
        <begin position="459"/>
        <end position="556"/>
    </location>
</feature>
<feature type="domain" description="CRM" evidence="13">
    <location>
        <begin position="258"/>
        <end position="354"/>
    </location>
</feature>
<dbReference type="Pfam" id="PF01985">
    <property type="entry name" value="CRS1_YhbY"/>
    <property type="match status" value="3"/>
</dbReference>
<keyword evidence="15" id="KW-1185">Reference proteome</keyword>
<evidence type="ECO:0000256" key="8">
    <source>
        <dbReference type="ARBA" id="ARBA00023187"/>
    </source>
</evidence>
<protein>
    <recommendedName>
        <fullName evidence="13">CRM domain-containing protein</fullName>
    </recommendedName>
</protein>
<accession>A0A803LZH5</accession>
<feature type="compositionally biased region" description="Acidic residues" evidence="12">
    <location>
        <begin position="838"/>
        <end position="847"/>
    </location>
</feature>
<reference evidence="14" key="1">
    <citation type="journal article" date="2017" name="Nature">
        <title>The genome of Chenopodium quinoa.</title>
        <authorList>
            <person name="Jarvis D.E."/>
            <person name="Ho Y.S."/>
            <person name="Lightfoot D.J."/>
            <person name="Schmoeckel S.M."/>
            <person name="Li B."/>
            <person name="Borm T.J.A."/>
            <person name="Ohyanagi H."/>
            <person name="Mineta K."/>
            <person name="Michell C.T."/>
            <person name="Saber N."/>
            <person name="Kharbatia N.M."/>
            <person name="Rupper R.R."/>
            <person name="Sharp A.R."/>
            <person name="Dally N."/>
            <person name="Boughton B.A."/>
            <person name="Woo Y.H."/>
            <person name="Gao G."/>
            <person name="Schijlen E.G.W.M."/>
            <person name="Guo X."/>
            <person name="Momin A.A."/>
            <person name="Negrao S."/>
            <person name="Al-Babili S."/>
            <person name="Gehring C."/>
            <person name="Roessner U."/>
            <person name="Jung C."/>
            <person name="Murphy K."/>
            <person name="Arold S.T."/>
            <person name="Gojobori T."/>
            <person name="van der Linden C.G."/>
            <person name="van Loo E.N."/>
            <person name="Jellen E.N."/>
            <person name="Maughan P.J."/>
            <person name="Tester M."/>
        </authorList>
    </citation>
    <scope>NUCLEOTIDE SEQUENCE [LARGE SCALE GENOMIC DNA]</scope>
    <source>
        <strain evidence="14">cv. PI 614886</strain>
    </source>
</reference>